<proteinExistence type="predicted"/>
<feature type="region of interest" description="Disordered" evidence="1">
    <location>
        <begin position="36"/>
        <end position="66"/>
    </location>
</feature>
<dbReference type="EMBL" id="KQ760559">
    <property type="protein sequence ID" value="OAD59807.1"/>
    <property type="molecule type" value="Genomic_DNA"/>
</dbReference>
<name>A0A310STE5_9HYME</name>
<sequence length="66" mass="7740">MHTGLCFVVQLAHCSRRGCPRPTRPQLDQLQRVSRGVTYFARKRNGSRHGTRVREPRRNGEREPNR</sequence>
<protein>
    <submittedName>
        <fullName evidence="2">Uncharacterized protein</fullName>
    </submittedName>
</protein>
<gene>
    <name evidence="2" type="ORF">WN48_08028</name>
</gene>
<accession>A0A310STE5</accession>
<evidence type="ECO:0000313" key="2">
    <source>
        <dbReference type="EMBL" id="OAD59807.1"/>
    </source>
</evidence>
<keyword evidence="3" id="KW-1185">Reference proteome</keyword>
<organism evidence="2 3">
    <name type="scientific">Eufriesea mexicana</name>
    <dbReference type="NCBI Taxonomy" id="516756"/>
    <lineage>
        <taxon>Eukaryota</taxon>
        <taxon>Metazoa</taxon>
        <taxon>Ecdysozoa</taxon>
        <taxon>Arthropoda</taxon>
        <taxon>Hexapoda</taxon>
        <taxon>Insecta</taxon>
        <taxon>Pterygota</taxon>
        <taxon>Neoptera</taxon>
        <taxon>Endopterygota</taxon>
        <taxon>Hymenoptera</taxon>
        <taxon>Apocrita</taxon>
        <taxon>Aculeata</taxon>
        <taxon>Apoidea</taxon>
        <taxon>Anthophila</taxon>
        <taxon>Apidae</taxon>
        <taxon>Eufriesea</taxon>
    </lineage>
</organism>
<feature type="compositionally biased region" description="Basic residues" evidence="1">
    <location>
        <begin position="41"/>
        <end position="51"/>
    </location>
</feature>
<dbReference type="Proteomes" id="UP000250275">
    <property type="component" value="Unassembled WGS sequence"/>
</dbReference>
<feature type="compositionally biased region" description="Basic and acidic residues" evidence="1">
    <location>
        <begin position="52"/>
        <end position="66"/>
    </location>
</feature>
<reference evidence="2 3" key="1">
    <citation type="submission" date="2015-07" db="EMBL/GenBank/DDBJ databases">
        <title>The genome of Eufriesea mexicana.</title>
        <authorList>
            <person name="Pan H."/>
            <person name="Kapheim K."/>
        </authorList>
    </citation>
    <scope>NUCLEOTIDE SEQUENCE [LARGE SCALE GENOMIC DNA]</scope>
    <source>
        <strain evidence="2">0111107269</strain>
        <tissue evidence="2">Whole body</tissue>
    </source>
</reference>
<evidence type="ECO:0000313" key="3">
    <source>
        <dbReference type="Proteomes" id="UP000250275"/>
    </source>
</evidence>
<evidence type="ECO:0000256" key="1">
    <source>
        <dbReference type="SAM" id="MobiDB-lite"/>
    </source>
</evidence>
<dbReference type="AlphaFoldDB" id="A0A310STE5"/>